<organism evidence="2 3">
    <name type="scientific">Pilimelia terevasa</name>
    <dbReference type="NCBI Taxonomy" id="53372"/>
    <lineage>
        <taxon>Bacteria</taxon>
        <taxon>Bacillati</taxon>
        <taxon>Actinomycetota</taxon>
        <taxon>Actinomycetes</taxon>
        <taxon>Micromonosporales</taxon>
        <taxon>Micromonosporaceae</taxon>
        <taxon>Pilimelia</taxon>
    </lineage>
</organism>
<comment type="caution">
    <text evidence="2">The sequence shown here is derived from an EMBL/GenBank/DDBJ whole genome shotgun (WGS) entry which is preliminary data.</text>
</comment>
<evidence type="ECO:0000313" key="2">
    <source>
        <dbReference type="EMBL" id="GGK13454.1"/>
    </source>
</evidence>
<name>A0A8J3FDM7_9ACTN</name>
<dbReference type="EMBL" id="BMQC01000001">
    <property type="protein sequence ID" value="GGK13454.1"/>
    <property type="molecule type" value="Genomic_DNA"/>
</dbReference>
<reference evidence="2" key="1">
    <citation type="journal article" date="2014" name="Int. J. Syst. Evol. Microbiol.">
        <title>Complete genome sequence of Corynebacterium casei LMG S-19264T (=DSM 44701T), isolated from a smear-ripened cheese.</title>
        <authorList>
            <consortium name="US DOE Joint Genome Institute (JGI-PGF)"/>
            <person name="Walter F."/>
            <person name="Albersmeier A."/>
            <person name="Kalinowski J."/>
            <person name="Ruckert C."/>
        </authorList>
    </citation>
    <scope>NUCLEOTIDE SEQUENCE</scope>
    <source>
        <strain evidence="2">JCM 3091</strain>
    </source>
</reference>
<dbReference type="AlphaFoldDB" id="A0A8J3FDM7"/>
<accession>A0A8J3FDM7</accession>
<proteinExistence type="predicted"/>
<feature type="region of interest" description="Disordered" evidence="1">
    <location>
        <begin position="64"/>
        <end position="84"/>
    </location>
</feature>
<gene>
    <name evidence="2" type="ORF">GCM10010124_02530</name>
</gene>
<protein>
    <submittedName>
        <fullName evidence="2">Uncharacterized protein</fullName>
    </submittedName>
</protein>
<evidence type="ECO:0000313" key="3">
    <source>
        <dbReference type="Proteomes" id="UP000662200"/>
    </source>
</evidence>
<sequence>MSQHEFQAFAVEQVRLAEEALARHMPGGGACCACGRETPCCEAANLFTRREHFAAHLAPGTAQPMRLGVSLPHNPGGHLDPRSR</sequence>
<dbReference type="Proteomes" id="UP000662200">
    <property type="component" value="Unassembled WGS sequence"/>
</dbReference>
<keyword evidence="3" id="KW-1185">Reference proteome</keyword>
<reference evidence="2" key="2">
    <citation type="submission" date="2020-09" db="EMBL/GenBank/DDBJ databases">
        <authorList>
            <person name="Sun Q."/>
            <person name="Ohkuma M."/>
        </authorList>
    </citation>
    <scope>NUCLEOTIDE SEQUENCE</scope>
    <source>
        <strain evidence="2">JCM 3091</strain>
    </source>
</reference>
<evidence type="ECO:0000256" key="1">
    <source>
        <dbReference type="SAM" id="MobiDB-lite"/>
    </source>
</evidence>